<feature type="domain" description="Non-haem dioxygenase N-terminal" evidence="1">
    <location>
        <begin position="188"/>
        <end position="278"/>
    </location>
</feature>
<dbReference type="PANTHER" id="PTHR47990">
    <property type="entry name" value="2-OXOGLUTARATE (2OG) AND FE(II)-DEPENDENT OXYGENASE SUPERFAMILY PROTEIN-RELATED"/>
    <property type="match status" value="1"/>
</dbReference>
<gene>
    <name evidence="2" type="ORF">SCF082_LOCUS34206</name>
</gene>
<dbReference type="Pfam" id="PF14226">
    <property type="entry name" value="DIOX_N"/>
    <property type="match status" value="2"/>
</dbReference>
<keyword evidence="2" id="KW-0223">Dioxygenase</keyword>
<feature type="non-terminal residue" evidence="2">
    <location>
        <position position="1"/>
    </location>
</feature>
<keyword evidence="3" id="KW-1185">Reference proteome</keyword>
<evidence type="ECO:0000259" key="1">
    <source>
        <dbReference type="Pfam" id="PF14226"/>
    </source>
</evidence>
<dbReference type="SUPFAM" id="SSF51197">
    <property type="entry name" value="Clavaminate synthase-like"/>
    <property type="match status" value="2"/>
</dbReference>
<dbReference type="SUPFAM" id="SSF51735">
    <property type="entry name" value="NAD(P)-binding Rossmann-fold domains"/>
    <property type="match status" value="1"/>
</dbReference>
<feature type="non-terminal residue" evidence="2">
    <location>
        <position position="308"/>
    </location>
</feature>
<evidence type="ECO:0000313" key="2">
    <source>
        <dbReference type="EMBL" id="CAK9067614.1"/>
    </source>
</evidence>
<reference evidence="2 3" key="1">
    <citation type="submission" date="2024-02" db="EMBL/GenBank/DDBJ databases">
        <authorList>
            <person name="Chen Y."/>
            <person name="Shah S."/>
            <person name="Dougan E. K."/>
            <person name="Thang M."/>
            <person name="Chan C."/>
        </authorList>
    </citation>
    <scope>NUCLEOTIDE SEQUENCE [LARGE SCALE GENOMIC DNA]</scope>
</reference>
<evidence type="ECO:0000313" key="3">
    <source>
        <dbReference type="Proteomes" id="UP001642464"/>
    </source>
</evidence>
<dbReference type="InterPro" id="IPR027443">
    <property type="entry name" value="IPNS-like_sf"/>
</dbReference>
<dbReference type="Gene3D" id="2.60.120.330">
    <property type="entry name" value="B-lactam Antibiotic, Isopenicillin N Synthase, Chain"/>
    <property type="match status" value="2"/>
</dbReference>
<protein>
    <submittedName>
        <fullName evidence="2">2-oxoglutarate-dependent dioxygenase (Ascochitine biosynthesis cluster protein 3)</fullName>
    </submittedName>
</protein>
<comment type="caution">
    <text evidence="2">The sequence shown here is derived from an EMBL/GenBank/DDBJ whole genome shotgun (WGS) entry which is preliminary data.</text>
</comment>
<dbReference type="Proteomes" id="UP001642464">
    <property type="component" value="Unassembled WGS sequence"/>
</dbReference>
<accession>A0ABP0NYL9</accession>
<dbReference type="PRINTS" id="PR00081">
    <property type="entry name" value="GDHRDH"/>
</dbReference>
<dbReference type="Pfam" id="PF00106">
    <property type="entry name" value="adh_short"/>
    <property type="match status" value="1"/>
</dbReference>
<keyword evidence="2" id="KW-0560">Oxidoreductase</keyword>
<feature type="domain" description="Non-haem dioxygenase N-terminal" evidence="1">
    <location>
        <begin position="1"/>
        <end position="86"/>
    </location>
</feature>
<dbReference type="InterPro" id="IPR036291">
    <property type="entry name" value="NAD(P)-bd_dom_sf"/>
</dbReference>
<dbReference type="InterPro" id="IPR050231">
    <property type="entry name" value="Iron_ascorbate_oxido_reductase"/>
</dbReference>
<name>A0ABP0NYL9_9DINO</name>
<dbReference type="CDD" id="cd05233">
    <property type="entry name" value="SDR_c"/>
    <property type="match status" value="1"/>
</dbReference>
<dbReference type="InterPro" id="IPR002347">
    <property type="entry name" value="SDR_fam"/>
</dbReference>
<dbReference type="InterPro" id="IPR026992">
    <property type="entry name" value="DIOX_N"/>
</dbReference>
<organism evidence="2 3">
    <name type="scientific">Durusdinium trenchii</name>
    <dbReference type="NCBI Taxonomy" id="1381693"/>
    <lineage>
        <taxon>Eukaryota</taxon>
        <taxon>Sar</taxon>
        <taxon>Alveolata</taxon>
        <taxon>Dinophyceae</taxon>
        <taxon>Suessiales</taxon>
        <taxon>Symbiodiniaceae</taxon>
        <taxon>Durusdinium</taxon>
    </lineage>
</organism>
<dbReference type="GO" id="GO:0051213">
    <property type="term" value="F:dioxygenase activity"/>
    <property type="evidence" value="ECO:0007669"/>
    <property type="project" value="UniProtKB-KW"/>
</dbReference>
<sequence>EVRAACEGIGFFTITGHGVETRIIDDLRTAAKDFFARPAHEKAMVHHGDPSLPRGYRAIGDEGLAYGAGEETPPDLKEVFHMGPPDFPNEDYFTCAAAAAHFIKNVYPEEPPDFRAIYPRMCERGSGVIVNVIGMAGERPRAGYIAGSMGNAALMQLTRALGAESLDHGVRVVGINPGPIETERLVSQAKINEVRAACEGIGFFTITGHGVETRIIDDLRTAAKDFFARPAHEKAMVHHGDPSLPRGYRAIGDEGLAYGAGEETPPDLKEVFHMGPPDFPNEDYFTCAAAAAHFIKNVYPEEPPDFRA</sequence>
<dbReference type="EMBL" id="CAXAMM010031130">
    <property type="protein sequence ID" value="CAK9067614.1"/>
    <property type="molecule type" value="Genomic_DNA"/>
</dbReference>
<proteinExistence type="predicted"/>